<keyword evidence="3" id="KW-1185">Reference proteome</keyword>
<organism evidence="2 3">
    <name type="scientific">Dermabacter hominis 1368</name>
    <dbReference type="NCBI Taxonomy" id="1450519"/>
    <lineage>
        <taxon>Bacteria</taxon>
        <taxon>Bacillati</taxon>
        <taxon>Actinomycetota</taxon>
        <taxon>Actinomycetes</taxon>
        <taxon>Micrococcales</taxon>
        <taxon>Dermabacteraceae</taxon>
        <taxon>Dermabacter</taxon>
    </lineage>
</organism>
<reference evidence="2 3" key="1">
    <citation type="submission" date="2014-01" db="EMBL/GenBank/DDBJ databases">
        <title>Draft genome sequence of the multidrug-resistant clinical isolate Dermabacter hominis 1368.</title>
        <authorList>
            <person name="Albersmeier A."/>
            <person name="Bomholt C."/>
            <person name="Glaub A."/>
            <person name="Ruckert C."/>
            <person name="Soriano F."/>
            <person name="Fernandez-Natal I."/>
            <person name="Tauch A."/>
        </authorList>
    </citation>
    <scope>NUCLEOTIDE SEQUENCE [LARGE SCALE GENOMIC DNA]</scope>
    <source>
        <strain evidence="2 3">1368</strain>
    </source>
</reference>
<keyword evidence="1" id="KW-1133">Transmembrane helix</keyword>
<dbReference type="EMBL" id="JDRS01000002">
    <property type="protein sequence ID" value="KDS94227.1"/>
    <property type="molecule type" value="Genomic_DNA"/>
</dbReference>
<protein>
    <submittedName>
        <fullName evidence="2">Uncharacterized protein</fullName>
    </submittedName>
</protein>
<keyword evidence="1" id="KW-0472">Membrane</keyword>
<accession>A0ABR4SNE3</accession>
<evidence type="ECO:0000256" key="1">
    <source>
        <dbReference type="SAM" id="Phobius"/>
    </source>
</evidence>
<feature type="transmembrane region" description="Helical" evidence="1">
    <location>
        <begin position="12"/>
        <end position="28"/>
    </location>
</feature>
<evidence type="ECO:0000313" key="2">
    <source>
        <dbReference type="EMBL" id="KDS94227.1"/>
    </source>
</evidence>
<proteinExistence type="predicted"/>
<dbReference type="Proteomes" id="UP000030182">
    <property type="component" value="Unassembled WGS sequence"/>
</dbReference>
<name>A0ABR4SNE3_9MICO</name>
<gene>
    <name evidence="2" type="ORF">DHOM_03020</name>
</gene>
<evidence type="ECO:0000313" key="3">
    <source>
        <dbReference type="Proteomes" id="UP000030182"/>
    </source>
</evidence>
<sequence>MIMGGMDVDVASWAGVVLTAVTLGYVVLERKERKREAASAFLCVDSYKTMSEPNGGVAPILTITNTGAVAAHIKMIAIAGASGIRHQDDPALEAKFALGPNQSFDMVLDERARKDAWVLFMYLAGTQPYIVFSWQRCFTPYEPGDYPKRGRVTNFFFRRWAYWTKRPLSVGPGAEAGLRLQPSRATDAQMKAAQEKWLEAEPQFLITSQVTPQLPGWPEEAD</sequence>
<comment type="caution">
    <text evidence="2">The sequence shown here is derived from an EMBL/GenBank/DDBJ whole genome shotgun (WGS) entry which is preliminary data.</text>
</comment>
<keyword evidence="1" id="KW-0812">Transmembrane</keyword>